<sequence length="112" mass="12783">MKDPRALSMTSLSVEDEEGGADSQEHDPSACSPQENAGFRVPGTPASKRQKGEVDRLRQQLDQQREQQREREVASQKQIGDLLKQQVEQQKQSEERQYNMCTSVCRESVVEY</sequence>
<proteinExistence type="predicted"/>
<keyword evidence="3" id="KW-1185">Reference proteome</keyword>
<evidence type="ECO:0000313" key="2">
    <source>
        <dbReference type="EMBL" id="KAK5077687.1"/>
    </source>
</evidence>
<gene>
    <name evidence="2" type="ORF">LTR24_009418</name>
</gene>
<organism evidence="2 3">
    <name type="scientific">Lithohypha guttulata</name>
    <dbReference type="NCBI Taxonomy" id="1690604"/>
    <lineage>
        <taxon>Eukaryota</taxon>
        <taxon>Fungi</taxon>
        <taxon>Dikarya</taxon>
        <taxon>Ascomycota</taxon>
        <taxon>Pezizomycotina</taxon>
        <taxon>Eurotiomycetes</taxon>
        <taxon>Chaetothyriomycetidae</taxon>
        <taxon>Chaetothyriales</taxon>
        <taxon>Trichomeriaceae</taxon>
        <taxon>Lithohypha</taxon>
    </lineage>
</organism>
<comment type="caution">
    <text evidence="2">The sequence shown here is derived from an EMBL/GenBank/DDBJ whole genome shotgun (WGS) entry which is preliminary data.</text>
</comment>
<reference evidence="2 3" key="1">
    <citation type="submission" date="2023-08" db="EMBL/GenBank/DDBJ databases">
        <title>Black Yeasts Isolated from many extreme environments.</title>
        <authorList>
            <person name="Coleine C."/>
            <person name="Stajich J.E."/>
            <person name="Selbmann L."/>
        </authorList>
    </citation>
    <scope>NUCLEOTIDE SEQUENCE [LARGE SCALE GENOMIC DNA]</scope>
    <source>
        <strain evidence="2 3">CCFEE 5885</strain>
    </source>
</reference>
<dbReference type="Proteomes" id="UP001345013">
    <property type="component" value="Unassembled WGS sequence"/>
</dbReference>
<feature type="compositionally biased region" description="Basic and acidic residues" evidence="1">
    <location>
        <begin position="50"/>
        <end position="74"/>
    </location>
</feature>
<evidence type="ECO:0000256" key="1">
    <source>
        <dbReference type="SAM" id="MobiDB-lite"/>
    </source>
</evidence>
<name>A0ABR0JXU8_9EURO</name>
<feature type="region of interest" description="Disordered" evidence="1">
    <location>
        <begin position="1"/>
        <end position="77"/>
    </location>
</feature>
<accession>A0ABR0JXU8</accession>
<protein>
    <submittedName>
        <fullName evidence="2">Uncharacterized protein</fullName>
    </submittedName>
</protein>
<evidence type="ECO:0000313" key="3">
    <source>
        <dbReference type="Proteomes" id="UP001345013"/>
    </source>
</evidence>
<dbReference type="EMBL" id="JAVRRG010000205">
    <property type="protein sequence ID" value="KAK5077687.1"/>
    <property type="molecule type" value="Genomic_DNA"/>
</dbReference>